<keyword evidence="10" id="KW-0472">Membrane</keyword>
<evidence type="ECO:0000256" key="6">
    <source>
        <dbReference type="ARBA" id="ARBA00022777"/>
    </source>
</evidence>
<keyword evidence="5" id="KW-0547">Nucleotide-binding</keyword>
<feature type="domain" description="Histidine kinase/HSP90-like ATPase" evidence="11">
    <location>
        <begin position="383"/>
        <end position="486"/>
    </location>
</feature>
<dbReference type="InterPro" id="IPR055558">
    <property type="entry name" value="DUF7134"/>
</dbReference>
<dbReference type="GO" id="GO:0016301">
    <property type="term" value="F:kinase activity"/>
    <property type="evidence" value="ECO:0007669"/>
    <property type="project" value="UniProtKB-KW"/>
</dbReference>
<feature type="region of interest" description="Disordered" evidence="9">
    <location>
        <begin position="1"/>
        <end position="50"/>
    </location>
</feature>
<keyword evidence="7" id="KW-0067">ATP-binding</keyword>
<keyword evidence="8" id="KW-0902">Two-component regulatory system</keyword>
<evidence type="ECO:0000256" key="8">
    <source>
        <dbReference type="ARBA" id="ARBA00023012"/>
    </source>
</evidence>
<feature type="compositionally biased region" description="Low complexity" evidence="9">
    <location>
        <begin position="14"/>
        <end position="33"/>
    </location>
</feature>
<dbReference type="InterPro" id="IPR050482">
    <property type="entry name" value="Sensor_HK_TwoCompSys"/>
</dbReference>
<dbReference type="RefSeq" id="WP_343960013.1">
    <property type="nucleotide sequence ID" value="NZ_BAAAKZ010000004.1"/>
</dbReference>
<name>A0ABW3TM83_9MICO</name>
<dbReference type="PANTHER" id="PTHR24421:SF10">
    <property type="entry name" value="NITRATE_NITRITE SENSOR PROTEIN NARQ"/>
    <property type="match status" value="1"/>
</dbReference>
<evidence type="ECO:0000313" key="12">
    <source>
        <dbReference type="EMBL" id="MFD1201831.1"/>
    </source>
</evidence>
<evidence type="ECO:0000256" key="2">
    <source>
        <dbReference type="ARBA" id="ARBA00012438"/>
    </source>
</evidence>
<proteinExistence type="predicted"/>
<keyword evidence="6 12" id="KW-0418">Kinase</keyword>
<evidence type="ECO:0000256" key="9">
    <source>
        <dbReference type="SAM" id="MobiDB-lite"/>
    </source>
</evidence>
<feature type="region of interest" description="Disordered" evidence="9">
    <location>
        <begin position="435"/>
        <end position="454"/>
    </location>
</feature>
<dbReference type="InterPro" id="IPR036890">
    <property type="entry name" value="HATPase_C_sf"/>
</dbReference>
<sequence length="492" mass="52291">MSEQPAPSPERAQPGSTLTATPAGGTPADAAAPTPTPTPTPPRPARGGWRGTLRSWAIPHSVPVGAQWARPRPGRAALRLDVLLALTLAVSATTTSLLYARMGMFGDPPALWVWILGLALCTLPLAARRIAPVPVAIVIAIGFFVCGEFAVPEVLIINISLFIAMYTVTAWEPRRTFAVWSLIAITVAMLTWLVISLIIASSSTDDFFGAPRSGIFSAFATYAVIQIITNLLYFGGAIWFGQRAWVAARTQAKLVAQGRELELERQTSAAQAVALDRISVARELHDVVAHHVSVMGIQAAAARRSLERDPDRAAQALAVVEDSAHATVTELRRLVHTLRTPETEGGSTTVGIAHLPLLVAESQGAGVPTTLIVAGQSRPLPLMVDVSLYRVAQEALTNVRKHAGRGAEASVRIRFMGDAVELEVSDTGIARRLTSTGERAASPESGDGGLGLRGMRERMGAVGGTVSAGRREREGFMVRARVPLTDWTEATA</sequence>
<dbReference type="InterPro" id="IPR011712">
    <property type="entry name" value="Sig_transdc_His_kin_sub3_dim/P"/>
</dbReference>
<keyword evidence="4" id="KW-0808">Transferase</keyword>
<reference evidence="13" key="1">
    <citation type="journal article" date="2019" name="Int. J. Syst. Evol. Microbiol.">
        <title>The Global Catalogue of Microorganisms (GCM) 10K type strain sequencing project: providing services to taxonomists for standard genome sequencing and annotation.</title>
        <authorList>
            <consortium name="The Broad Institute Genomics Platform"/>
            <consortium name="The Broad Institute Genome Sequencing Center for Infectious Disease"/>
            <person name="Wu L."/>
            <person name="Ma J."/>
        </authorList>
    </citation>
    <scope>NUCLEOTIDE SEQUENCE [LARGE SCALE GENOMIC DNA]</scope>
    <source>
        <strain evidence="13">CCUG 50213</strain>
    </source>
</reference>
<dbReference type="Pfam" id="PF07730">
    <property type="entry name" value="HisKA_3"/>
    <property type="match status" value="1"/>
</dbReference>
<dbReference type="PANTHER" id="PTHR24421">
    <property type="entry name" value="NITRATE/NITRITE SENSOR PROTEIN NARX-RELATED"/>
    <property type="match status" value="1"/>
</dbReference>
<keyword evidence="10" id="KW-1133">Transmembrane helix</keyword>
<dbReference type="Pfam" id="PF23539">
    <property type="entry name" value="DUF7134"/>
    <property type="match status" value="1"/>
</dbReference>
<feature type="transmembrane region" description="Helical" evidence="10">
    <location>
        <begin position="137"/>
        <end position="165"/>
    </location>
</feature>
<dbReference type="InterPro" id="IPR003594">
    <property type="entry name" value="HATPase_dom"/>
</dbReference>
<gene>
    <name evidence="12" type="ORF">ACFQ3U_07995</name>
</gene>
<evidence type="ECO:0000256" key="7">
    <source>
        <dbReference type="ARBA" id="ARBA00022840"/>
    </source>
</evidence>
<feature type="transmembrane region" description="Helical" evidence="10">
    <location>
        <begin position="219"/>
        <end position="240"/>
    </location>
</feature>
<dbReference type="Pfam" id="PF02518">
    <property type="entry name" value="HATPase_c"/>
    <property type="match status" value="1"/>
</dbReference>
<dbReference type="SUPFAM" id="SSF55874">
    <property type="entry name" value="ATPase domain of HSP90 chaperone/DNA topoisomerase II/histidine kinase"/>
    <property type="match status" value="1"/>
</dbReference>
<feature type="transmembrane region" description="Helical" evidence="10">
    <location>
        <begin position="177"/>
        <end position="199"/>
    </location>
</feature>
<keyword evidence="13" id="KW-1185">Reference proteome</keyword>
<evidence type="ECO:0000256" key="5">
    <source>
        <dbReference type="ARBA" id="ARBA00022741"/>
    </source>
</evidence>
<keyword evidence="10" id="KW-0812">Transmembrane</keyword>
<dbReference type="SMART" id="SM00387">
    <property type="entry name" value="HATPase_c"/>
    <property type="match status" value="1"/>
</dbReference>
<evidence type="ECO:0000313" key="13">
    <source>
        <dbReference type="Proteomes" id="UP001597181"/>
    </source>
</evidence>
<dbReference type="Gene3D" id="1.20.5.1930">
    <property type="match status" value="1"/>
</dbReference>
<protein>
    <recommendedName>
        <fullName evidence="2">histidine kinase</fullName>
        <ecNumber evidence="2">2.7.13.3</ecNumber>
    </recommendedName>
</protein>
<comment type="catalytic activity">
    <reaction evidence="1">
        <text>ATP + protein L-histidine = ADP + protein N-phospho-L-histidine.</text>
        <dbReference type="EC" id="2.7.13.3"/>
    </reaction>
</comment>
<feature type="transmembrane region" description="Helical" evidence="10">
    <location>
        <begin position="82"/>
        <end position="99"/>
    </location>
</feature>
<dbReference type="Proteomes" id="UP001597181">
    <property type="component" value="Unassembled WGS sequence"/>
</dbReference>
<evidence type="ECO:0000256" key="10">
    <source>
        <dbReference type="SAM" id="Phobius"/>
    </source>
</evidence>
<keyword evidence="3" id="KW-0597">Phosphoprotein</keyword>
<dbReference type="EMBL" id="JBHTLY010000003">
    <property type="protein sequence ID" value="MFD1201831.1"/>
    <property type="molecule type" value="Genomic_DNA"/>
</dbReference>
<organism evidence="12 13">
    <name type="scientific">Leucobacter albus</name>
    <dbReference type="NCBI Taxonomy" id="272210"/>
    <lineage>
        <taxon>Bacteria</taxon>
        <taxon>Bacillati</taxon>
        <taxon>Actinomycetota</taxon>
        <taxon>Actinomycetes</taxon>
        <taxon>Micrococcales</taxon>
        <taxon>Microbacteriaceae</taxon>
        <taxon>Leucobacter</taxon>
    </lineage>
</organism>
<evidence type="ECO:0000256" key="3">
    <source>
        <dbReference type="ARBA" id="ARBA00022553"/>
    </source>
</evidence>
<feature type="compositionally biased region" description="Pro residues" evidence="9">
    <location>
        <begin position="34"/>
        <end position="44"/>
    </location>
</feature>
<evidence type="ECO:0000256" key="1">
    <source>
        <dbReference type="ARBA" id="ARBA00000085"/>
    </source>
</evidence>
<evidence type="ECO:0000256" key="4">
    <source>
        <dbReference type="ARBA" id="ARBA00022679"/>
    </source>
</evidence>
<dbReference type="EC" id="2.7.13.3" evidence="2"/>
<accession>A0ABW3TM83</accession>
<feature type="transmembrane region" description="Helical" evidence="10">
    <location>
        <begin position="111"/>
        <end position="131"/>
    </location>
</feature>
<comment type="caution">
    <text evidence="12">The sequence shown here is derived from an EMBL/GenBank/DDBJ whole genome shotgun (WGS) entry which is preliminary data.</text>
</comment>
<dbReference type="CDD" id="cd16917">
    <property type="entry name" value="HATPase_UhpB-NarQ-NarX-like"/>
    <property type="match status" value="1"/>
</dbReference>
<evidence type="ECO:0000259" key="11">
    <source>
        <dbReference type="SMART" id="SM00387"/>
    </source>
</evidence>
<dbReference type="Gene3D" id="3.30.565.10">
    <property type="entry name" value="Histidine kinase-like ATPase, C-terminal domain"/>
    <property type="match status" value="1"/>
</dbReference>